<feature type="region of interest" description="Disordered" evidence="1">
    <location>
        <begin position="38"/>
        <end position="76"/>
    </location>
</feature>
<feature type="compositionally biased region" description="Basic and acidic residues" evidence="1">
    <location>
        <begin position="57"/>
        <end position="76"/>
    </location>
</feature>
<dbReference type="AlphaFoldDB" id="A0AAU1LTD5"/>
<accession>A0AAU1LTD5</accession>
<dbReference type="EMBL" id="CP108169">
    <property type="protein sequence ID" value="WTQ74484.1"/>
    <property type="molecule type" value="Genomic_DNA"/>
</dbReference>
<evidence type="ECO:0000256" key="1">
    <source>
        <dbReference type="SAM" id="MobiDB-lite"/>
    </source>
</evidence>
<evidence type="ECO:0000313" key="2">
    <source>
        <dbReference type="EMBL" id="WTQ74484.1"/>
    </source>
</evidence>
<reference evidence="2" key="1">
    <citation type="submission" date="2022-10" db="EMBL/GenBank/DDBJ databases">
        <title>The complete genomes of actinobacterial strains from the NBC collection.</title>
        <authorList>
            <person name="Joergensen T.S."/>
            <person name="Alvarez Arevalo M."/>
            <person name="Sterndorff E.B."/>
            <person name="Faurdal D."/>
            <person name="Vuksanovic O."/>
            <person name="Mourched A.-S."/>
            <person name="Charusanti P."/>
            <person name="Shaw S."/>
            <person name="Blin K."/>
            <person name="Weber T."/>
        </authorList>
    </citation>
    <scope>NUCLEOTIDE SEQUENCE</scope>
    <source>
        <strain evidence="2">NBC_00148</strain>
    </source>
</reference>
<protein>
    <submittedName>
        <fullName evidence="2">Uncharacterized protein</fullName>
    </submittedName>
</protein>
<sequence length="88" mass="9644">MSVPLTLVPAAAARALVRRHASRGSRAATLCGRLGRGEAATPVRRRREPRMNSVRLPGERPRAEPAHRPGRSARSDVESLVRRVLYVA</sequence>
<name>A0AAU1LTD5_9ACTN</name>
<gene>
    <name evidence="2" type="ORF">OG222_15860</name>
</gene>
<proteinExistence type="predicted"/>
<organism evidence="2">
    <name type="scientific">Streptomyces sp. NBC_00148</name>
    <dbReference type="NCBI Taxonomy" id="2903626"/>
    <lineage>
        <taxon>Bacteria</taxon>
        <taxon>Bacillati</taxon>
        <taxon>Actinomycetota</taxon>
        <taxon>Actinomycetes</taxon>
        <taxon>Kitasatosporales</taxon>
        <taxon>Streptomycetaceae</taxon>
        <taxon>Streptomyces</taxon>
    </lineage>
</organism>